<dbReference type="CDD" id="cd03259">
    <property type="entry name" value="ABC_Carb_Solutes_like"/>
    <property type="match status" value="1"/>
</dbReference>
<protein>
    <submittedName>
        <fullName evidence="8">ABC transporter, ATP-binding protein (Cluster 1, maltose/g3p/polyamine/iron) ABC transporter, ATP-binding protein (Cluster 10, nitrate/sulfonate/bicarbonate)</fullName>
    </submittedName>
</protein>
<evidence type="ECO:0000259" key="7">
    <source>
        <dbReference type="PROSITE" id="PS50893"/>
    </source>
</evidence>
<accession>A0A3B0TFS4</accession>
<dbReference type="GO" id="GO:0055052">
    <property type="term" value="C:ATP-binding cassette (ABC) transporter complex, substrate-binding subunit-containing"/>
    <property type="evidence" value="ECO:0007669"/>
    <property type="project" value="TreeGrafter"/>
</dbReference>
<reference evidence="8" key="1">
    <citation type="submission" date="2018-06" db="EMBL/GenBank/DDBJ databases">
        <authorList>
            <person name="Zhirakovskaya E."/>
        </authorList>
    </citation>
    <scope>NUCLEOTIDE SEQUENCE</scope>
</reference>
<dbReference type="Gene3D" id="2.40.50.100">
    <property type="match status" value="1"/>
</dbReference>
<dbReference type="InterPro" id="IPR003593">
    <property type="entry name" value="AAA+_ATPase"/>
</dbReference>
<dbReference type="Gene3D" id="3.40.50.300">
    <property type="entry name" value="P-loop containing nucleotide triphosphate hydrolases"/>
    <property type="match status" value="1"/>
</dbReference>
<dbReference type="PANTHER" id="PTHR43875">
    <property type="entry name" value="MALTODEXTRIN IMPORT ATP-BINDING PROTEIN MSMX"/>
    <property type="match status" value="1"/>
</dbReference>
<sequence length="364" mass="39533">MLSGAFDNVAVHLDGVDKSFGSVVALDKLSIEVARGRLFVVFGPSSVGKTTLLRTISGLEQPDAGEVHLNGRNVTGAPIKGRNVSMVFQSFALYPHLTVRENFAYPLKEARVGGPEIAKRVGEIAEMLKLGHRLENKPATLSGGEQQRVALGRSLIRRPDILLLDEPLTNLDAKLRDDMRTEIKRLHRQFGITIIYATPDELEALSMGEEIAVMRDGAVVQTGSPDEVYLAPRDVYVAQKIGSPTMNIIDARLNAPGKELTVSFGKVPLPDLKTASGITDFKIGIRPADITITRTAGKGVKARVRHLEPLGDLTVVEVDAASDRIKIVVDEVDALTLEPGTELGIKFDRSDIHVFEAESGRHLV</sequence>
<dbReference type="GO" id="GO:0005524">
    <property type="term" value="F:ATP binding"/>
    <property type="evidence" value="ECO:0007669"/>
    <property type="project" value="UniProtKB-KW"/>
</dbReference>
<keyword evidence="6" id="KW-0472">Membrane</keyword>
<dbReference type="Pfam" id="PF00005">
    <property type="entry name" value="ABC_tran"/>
    <property type="match status" value="1"/>
</dbReference>
<dbReference type="InterPro" id="IPR012340">
    <property type="entry name" value="NA-bd_OB-fold"/>
</dbReference>
<evidence type="ECO:0000313" key="8">
    <source>
        <dbReference type="EMBL" id="VAW11039.1"/>
    </source>
</evidence>
<keyword evidence="3" id="KW-0547">Nucleotide-binding</keyword>
<dbReference type="InterPro" id="IPR015853">
    <property type="entry name" value="ABC_transpr_FbpC"/>
</dbReference>
<dbReference type="SMART" id="SM00382">
    <property type="entry name" value="AAA"/>
    <property type="match status" value="1"/>
</dbReference>
<keyword evidence="2" id="KW-1003">Cell membrane</keyword>
<dbReference type="InterPro" id="IPR027417">
    <property type="entry name" value="P-loop_NTPase"/>
</dbReference>
<evidence type="ECO:0000256" key="6">
    <source>
        <dbReference type="ARBA" id="ARBA00023136"/>
    </source>
</evidence>
<keyword evidence="1" id="KW-0813">Transport</keyword>
<evidence type="ECO:0000256" key="1">
    <source>
        <dbReference type="ARBA" id="ARBA00022448"/>
    </source>
</evidence>
<dbReference type="Gene3D" id="2.40.50.140">
    <property type="entry name" value="Nucleic acid-binding proteins"/>
    <property type="match status" value="1"/>
</dbReference>
<feature type="domain" description="ABC transporter" evidence="7">
    <location>
        <begin position="11"/>
        <end position="241"/>
    </location>
</feature>
<dbReference type="InterPro" id="IPR017871">
    <property type="entry name" value="ABC_transporter-like_CS"/>
</dbReference>
<dbReference type="InterPro" id="IPR047641">
    <property type="entry name" value="ABC_transpr_MalK/UgpC-like"/>
</dbReference>
<keyword evidence="5" id="KW-1278">Translocase</keyword>
<dbReference type="InterPro" id="IPR003439">
    <property type="entry name" value="ABC_transporter-like_ATP-bd"/>
</dbReference>
<dbReference type="InterPro" id="IPR013611">
    <property type="entry name" value="Transp-assoc_OB_typ2"/>
</dbReference>
<dbReference type="AlphaFoldDB" id="A0A3B0TFS4"/>
<dbReference type="InterPro" id="IPR008995">
    <property type="entry name" value="Mo/tungstate-bd_C_term_dom"/>
</dbReference>
<organism evidence="8">
    <name type="scientific">hydrothermal vent metagenome</name>
    <dbReference type="NCBI Taxonomy" id="652676"/>
    <lineage>
        <taxon>unclassified sequences</taxon>
        <taxon>metagenomes</taxon>
        <taxon>ecological metagenomes</taxon>
    </lineage>
</organism>
<evidence type="ECO:0000256" key="5">
    <source>
        <dbReference type="ARBA" id="ARBA00022967"/>
    </source>
</evidence>
<gene>
    <name evidence="8" type="ORF">MNBD_ALPHA09-1042</name>
</gene>
<dbReference type="PROSITE" id="PS00211">
    <property type="entry name" value="ABC_TRANSPORTER_1"/>
    <property type="match status" value="1"/>
</dbReference>
<dbReference type="SUPFAM" id="SSF52540">
    <property type="entry name" value="P-loop containing nucleoside triphosphate hydrolases"/>
    <property type="match status" value="1"/>
</dbReference>
<dbReference type="FunFam" id="3.40.50.300:FF:000042">
    <property type="entry name" value="Maltose/maltodextrin ABC transporter, ATP-binding protein"/>
    <property type="match status" value="1"/>
</dbReference>
<dbReference type="Pfam" id="PF08402">
    <property type="entry name" value="TOBE_2"/>
    <property type="match status" value="1"/>
</dbReference>
<dbReference type="GO" id="GO:0015408">
    <property type="term" value="F:ABC-type ferric iron transporter activity"/>
    <property type="evidence" value="ECO:0007669"/>
    <property type="project" value="InterPro"/>
</dbReference>
<dbReference type="SUPFAM" id="SSF50331">
    <property type="entry name" value="MOP-like"/>
    <property type="match status" value="1"/>
</dbReference>
<keyword evidence="4 8" id="KW-0067">ATP-binding</keyword>
<dbReference type="GO" id="GO:0016887">
    <property type="term" value="F:ATP hydrolysis activity"/>
    <property type="evidence" value="ECO:0007669"/>
    <property type="project" value="InterPro"/>
</dbReference>
<proteinExistence type="predicted"/>
<dbReference type="PANTHER" id="PTHR43875:SF15">
    <property type="entry name" value="TREHALOSE IMPORT ATP-BINDING PROTEIN SUGC"/>
    <property type="match status" value="1"/>
</dbReference>
<name>A0A3B0TFS4_9ZZZZ</name>
<evidence type="ECO:0000256" key="2">
    <source>
        <dbReference type="ARBA" id="ARBA00022475"/>
    </source>
</evidence>
<evidence type="ECO:0000256" key="4">
    <source>
        <dbReference type="ARBA" id="ARBA00022840"/>
    </source>
</evidence>
<dbReference type="PROSITE" id="PS50893">
    <property type="entry name" value="ABC_TRANSPORTER_2"/>
    <property type="match status" value="1"/>
</dbReference>
<evidence type="ECO:0000256" key="3">
    <source>
        <dbReference type="ARBA" id="ARBA00022741"/>
    </source>
</evidence>
<dbReference type="EMBL" id="UOEM01000026">
    <property type="protein sequence ID" value="VAW11039.1"/>
    <property type="molecule type" value="Genomic_DNA"/>
</dbReference>